<evidence type="ECO:0000259" key="3">
    <source>
        <dbReference type="PROSITE" id="PS51736"/>
    </source>
</evidence>
<dbReference type="PANTHER" id="PTHR30461">
    <property type="entry name" value="DNA-INVERTASE FROM LAMBDOID PROPHAGE"/>
    <property type="match status" value="1"/>
</dbReference>
<evidence type="ECO:0000313" key="4">
    <source>
        <dbReference type="EMBL" id="NEW45624.1"/>
    </source>
</evidence>
<keyword evidence="2" id="KW-0233">DNA recombination</keyword>
<dbReference type="Proteomes" id="UP000468928">
    <property type="component" value="Unassembled WGS sequence"/>
</dbReference>
<evidence type="ECO:0000256" key="1">
    <source>
        <dbReference type="ARBA" id="ARBA00023125"/>
    </source>
</evidence>
<sequence length="310" mass="33949">MAELVYTRVSTDEQSTVGQTHLLAEAGLVDGALGVRLFADPATSSTIPALHRDGFRELARYARPGDRLTVSELYRLCRDLADILAVRDWCQRHQVKLRVLSGALSGITDLAAADATTTMLVNVLISVGQFQRDLQNELTREGLAAARANGAISGRRPQVATNGDLEQVRRQYREGASIAALARQHRVSRVAIRTALADLLPDRPEQPAPTDIDEPRPIRIEMPGKLAHHLTAHTADLGETERHALRDGRQIRRGQGYSLHVTAPPHIHQALLAAAEPLAHSTAAADRKAYRIYRDRLTQQPPGLTGTQRA</sequence>
<dbReference type="SUPFAM" id="SSF53041">
    <property type="entry name" value="Resolvase-like"/>
    <property type="match status" value="1"/>
</dbReference>
<dbReference type="EMBL" id="JAAGUZ010000034">
    <property type="protein sequence ID" value="NEW45624.1"/>
    <property type="molecule type" value="Genomic_DNA"/>
</dbReference>
<dbReference type="PANTHER" id="PTHR30461:SF2">
    <property type="entry name" value="SERINE RECOMBINASE PINE-RELATED"/>
    <property type="match status" value="1"/>
</dbReference>
<organism evidence="4 5">
    <name type="scientific">Nocardia cyriacigeorgica</name>
    <dbReference type="NCBI Taxonomy" id="135487"/>
    <lineage>
        <taxon>Bacteria</taxon>
        <taxon>Bacillati</taxon>
        <taxon>Actinomycetota</taxon>
        <taxon>Actinomycetes</taxon>
        <taxon>Mycobacteriales</taxon>
        <taxon>Nocardiaceae</taxon>
        <taxon>Nocardia</taxon>
    </lineage>
</organism>
<name>A0A6P1D8P8_9NOCA</name>
<feature type="domain" description="Resolvase/invertase-type recombinase catalytic" evidence="3">
    <location>
        <begin position="2"/>
        <end position="150"/>
    </location>
</feature>
<evidence type="ECO:0000313" key="5">
    <source>
        <dbReference type="Proteomes" id="UP000468928"/>
    </source>
</evidence>
<proteinExistence type="predicted"/>
<dbReference type="InterPro" id="IPR006119">
    <property type="entry name" value="Resolv_N"/>
</dbReference>
<dbReference type="GO" id="GO:0000150">
    <property type="term" value="F:DNA strand exchange activity"/>
    <property type="evidence" value="ECO:0007669"/>
    <property type="project" value="InterPro"/>
</dbReference>
<dbReference type="InterPro" id="IPR050639">
    <property type="entry name" value="SSR_resolvase"/>
</dbReference>
<dbReference type="SMART" id="SM00857">
    <property type="entry name" value="Resolvase"/>
    <property type="match status" value="1"/>
</dbReference>
<dbReference type="PROSITE" id="PS51736">
    <property type="entry name" value="RECOMBINASES_3"/>
    <property type="match status" value="1"/>
</dbReference>
<comment type="caution">
    <text evidence="4">The sequence shown here is derived from an EMBL/GenBank/DDBJ whole genome shotgun (WGS) entry which is preliminary data.</text>
</comment>
<reference evidence="4 5" key="1">
    <citation type="submission" date="2020-01" db="EMBL/GenBank/DDBJ databases">
        <title>Genetics and antimicrobial susceptibilities of Nocardia species isolated from the soil; a comparison with species isolated from humans.</title>
        <authorList>
            <person name="Carrasco G."/>
            <person name="Monzon S."/>
            <person name="Sansegundo M."/>
            <person name="Garcia E."/>
            <person name="Garrido N."/>
            <person name="Medina M.J."/>
            <person name="Villalon P."/>
            <person name="Ramirez-Arocha A.C."/>
            <person name="Jimenez P."/>
            <person name="Cuesta I."/>
            <person name="Valdezate S."/>
        </authorList>
    </citation>
    <scope>NUCLEOTIDE SEQUENCE [LARGE SCALE GENOMIC DNA]</scope>
    <source>
        <strain evidence="4 5">CNM20110639</strain>
    </source>
</reference>
<dbReference type="Gene3D" id="3.40.50.1390">
    <property type="entry name" value="Resolvase, N-terminal catalytic domain"/>
    <property type="match status" value="1"/>
</dbReference>
<keyword evidence="1" id="KW-0238">DNA-binding</keyword>
<gene>
    <name evidence="4" type="ORF">GV789_14365</name>
</gene>
<dbReference type="RefSeq" id="WP_163829181.1">
    <property type="nucleotide sequence ID" value="NZ_JAAGUZ010000034.1"/>
</dbReference>
<dbReference type="InterPro" id="IPR036162">
    <property type="entry name" value="Resolvase-like_N_sf"/>
</dbReference>
<dbReference type="GO" id="GO:0003677">
    <property type="term" value="F:DNA binding"/>
    <property type="evidence" value="ECO:0007669"/>
    <property type="project" value="UniProtKB-KW"/>
</dbReference>
<dbReference type="AlphaFoldDB" id="A0A6P1D8P8"/>
<dbReference type="Pfam" id="PF00239">
    <property type="entry name" value="Resolvase"/>
    <property type="match status" value="1"/>
</dbReference>
<protein>
    <submittedName>
        <fullName evidence="4">Recombinase family protein</fullName>
    </submittedName>
</protein>
<evidence type="ECO:0000256" key="2">
    <source>
        <dbReference type="ARBA" id="ARBA00023172"/>
    </source>
</evidence>
<accession>A0A6P1D8P8</accession>
<dbReference type="CDD" id="cd03768">
    <property type="entry name" value="SR_ResInv"/>
    <property type="match status" value="1"/>
</dbReference>